<dbReference type="AlphaFoldDB" id="A0A4U6RB12"/>
<protein>
    <submittedName>
        <fullName evidence="1">MarR family transcriptional regulator</fullName>
    </submittedName>
</protein>
<proteinExistence type="predicted"/>
<gene>
    <name evidence="1" type="ORF">FDV58_40995</name>
</gene>
<dbReference type="Gene3D" id="1.10.10.10">
    <property type="entry name" value="Winged helix-like DNA-binding domain superfamily/Winged helix DNA-binding domain"/>
    <property type="match status" value="1"/>
</dbReference>
<accession>A0A4U6RB12</accession>
<organism evidence="1 2">
    <name type="scientific">Bradyrhizobium elkanii</name>
    <dbReference type="NCBI Taxonomy" id="29448"/>
    <lineage>
        <taxon>Bacteria</taxon>
        <taxon>Pseudomonadati</taxon>
        <taxon>Pseudomonadota</taxon>
        <taxon>Alphaproteobacteria</taxon>
        <taxon>Hyphomicrobiales</taxon>
        <taxon>Nitrobacteraceae</taxon>
        <taxon>Bradyrhizobium</taxon>
    </lineage>
</organism>
<dbReference type="EMBL" id="SZZP01000057">
    <property type="protein sequence ID" value="TKV70903.1"/>
    <property type="molecule type" value="Genomic_DNA"/>
</dbReference>
<dbReference type="InterPro" id="IPR036390">
    <property type="entry name" value="WH_DNA-bd_sf"/>
</dbReference>
<evidence type="ECO:0000313" key="1">
    <source>
        <dbReference type="EMBL" id="TKV70903.1"/>
    </source>
</evidence>
<evidence type="ECO:0000313" key="2">
    <source>
        <dbReference type="Proteomes" id="UP000305095"/>
    </source>
</evidence>
<name>A0A4U6RB12_BRAEL</name>
<reference evidence="1 2" key="1">
    <citation type="submission" date="2019-05" db="EMBL/GenBank/DDBJ databases">
        <title>Draft Genome of Bradyrhizobium elkanii strain SEMIA 938, Used in Commercial Inoculants for Lupinus spp. in Brazil.</title>
        <authorList>
            <person name="Hungria M."/>
            <person name="Delamuta J.R.M."/>
            <person name="Ribeiro R.A."/>
            <person name="Nogueira M.A."/>
        </authorList>
    </citation>
    <scope>NUCLEOTIDE SEQUENCE [LARGE SCALE GENOMIC DNA]</scope>
    <source>
        <strain evidence="1 2">Semia 938</strain>
    </source>
</reference>
<dbReference type="Proteomes" id="UP000305095">
    <property type="component" value="Unassembled WGS sequence"/>
</dbReference>
<dbReference type="SUPFAM" id="SSF46785">
    <property type="entry name" value="Winged helix' DNA-binding domain"/>
    <property type="match status" value="1"/>
</dbReference>
<sequence length="87" mass="10107">MNWVTDVRHSRKTLTAEEGQCPAYIHLYTLLHRRLLAETDMQEYLPVTLPSVYQMLLTLERAGLIRRQPRPPAAMKCSLILTTPHLH</sequence>
<dbReference type="InterPro" id="IPR036388">
    <property type="entry name" value="WH-like_DNA-bd_sf"/>
</dbReference>
<comment type="caution">
    <text evidence="1">The sequence shown here is derived from an EMBL/GenBank/DDBJ whole genome shotgun (WGS) entry which is preliminary data.</text>
</comment>